<dbReference type="PANTHER" id="PTHR34203">
    <property type="entry name" value="METHYLTRANSFERASE, FKBM FAMILY PROTEIN"/>
    <property type="match status" value="1"/>
</dbReference>
<protein>
    <recommendedName>
        <fullName evidence="1">Methyltransferase FkbM domain-containing protein</fullName>
    </recommendedName>
</protein>
<proteinExistence type="predicted"/>
<reference evidence="2 3" key="1">
    <citation type="submission" date="2015-06" db="EMBL/GenBank/DDBJ databases">
        <title>Comparative genome analysis of nirS-carrying Bradyrhizobium sp. strains.</title>
        <authorList>
            <person name="Ishii S."/>
            <person name="Jang J."/>
            <person name="Nishizawa T."/>
            <person name="Senoo K."/>
        </authorList>
    </citation>
    <scope>NUCLEOTIDE SEQUENCE [LARGE SCALE GENOMIC DNA]</scope>
    <source>
        <strain evidence="2 3">TSA1</strain>
    </source>
</reference>
<accession>A0A2M6UFI0</accession>
<dbReference type="AlphaFoldDB" id="A0A2M6UFI0"/>
<keyword evidence="3" id="KW-1185">Reference proteome</keyword>
<name>A0A2M6UFI0_9BRAD</name>
<dbReference type="SUPFAM" id="SSF53335">
    <property type="entry name" value="S-adenosyl-L-methionine-dependent methyltransferases"/>
    <property type="match status" value="1"/>
</dbReference>
<dbReference type="NCBIfam" id="TIGR01444">
    <property type="entry name" value="fkbM_fam"/>
    <property type="match status" value="1"/>
</dbReference>
<comment type="caution">
    <text evidence="2">The sequence shown here is derived from an EMBL/GenBank/DDBJ whole genome shotgun (WGS) entry which is preliminary data.</text>
</comment>
<evidence type="ECO:0000313" key="2">
    <source>
        <dbReference type="EMBL" id="PIT03329.1"/>
    </source>
</evidence>
<dbReference type="Gene3D" id="3.40.50.150">
    <property type="entry name" value="Vaccinia Virus protein VP39"/>
    <property type="match status" value="1"/>
</dbReference>
<dbReference type="InterPro" id="IPR006342">
    <property type="entry name" value="FkbM_mtfrase"/>
</dbReference>
<dbReference type="Proteomes" id="UP000228930">
    <property type="component" value="Unassembled WGS sequence"/>
</dbReference>
<sequence>MAILRAWLTATSIRFRVRALKALLRNERTELTAIWQHLKPGDIACDVGANKGSFIYWLSWWVHDGRIFAFEPQPELAHALTGICDVIGLANVTVEAKAVYSHSGPQDLYVPEGHQPGASLCHGDAKAERVSVLTVPAIALDDYFRPTERIALLKIDVEGAELAVFKGAERILRNDGPLLVFECENRHLAPGHVGDVFTFLERLGYEGRFVCQHRVLPISQFDAAKHQRQDGDWFWKRKDYCNSFIFRKQSAGSVS</sequence>
<evidence type="ECO:0000259" key="1">
    <source>
        <dbReference type="Pfam" id="PF05050"/>
    </source>
</evidence>
<dbReference type="PANTHER" id="PTHR34203:SF15">
    <property type="entry name" value="SLL1173 PROTEIN"/>
    <property type="match status" value="1"/>
</dbReference>
<dbReference type="RefSeq" id="WP_100178468.1">
    <property type="nucleotide sequence ID" value="NZ_LFJC01000003.1"/>
</dbReference>
<gene>
    <name evidence="2" type="ORF">TSA1_23100</name>
</gene>
<evidence type="ECO:0000313" key="3">
    <source>
        <dbReference type="Proteomes" id="UP000228930"/>
    </source>
</evidence>
<dbReference type="InterPro" id="IPR029063">
    <property type="entry name" value="SAM-dependent_MTases_sf"/>
</dbReference>
<dbReference type="EMBL" id="LFJC01000003">
    <property type="protein sequence ID" value="PIT03329.1"/>
    <property type="molecule type" value="Genomic_DNA"/>
</dbReference>
<feature type="domain" description="Methyltransferase FkbM" evidence="1">
    <location>
        <begin position="46"/>
        <end position="206"/>
    </location>
</feature>
<dbReference type="Pfam" id="PF05050">
    <property type="entry name" value="Methyltransf_21"/>
    <property type="match status" value="1"/>
</dbReference>
<dbReference type="InterPro" id="IPR052514">
    <property type="entry name" value="SAM-dependent_MTase"/>
</dbReference>
<organism evidence="2 3">
    <name type="scientific">Bradyrhizobium nitroreducens</name>
    <dbReference type="NCBI Taxonomy" id="709803"/>
    <lineage>
        <taxon>Bacteria</taxon>
        <taxon>Pseudomonadati</taxon>
        <taxon>Pseudomonadota</taxon>
        <taxon>Alphaproteobacteria</taxon>
        <taxon>Hyphomicrobiales</taxon>
        <taxon>Nitrobacteraceae</taxon>
        <taxon>Bradyrhizobium</taxon>
    </lineage>
</organism>